<proteinExistence type="predicted"/>
<evidence type="ECO:0000313" key="3">
    <source>
        <dbReference type="Proteomes" id="UP001176940"/>
    </source>
</evidence>
<feature type="domain" description="Alpha-macroglobulin receptor-binding" evidence="1">
    <location>
        <begin position="20"/>
        <end position="62"/>
    </location>
</feature>
<dbReference type="SUPFAM" id="SSF49410">
    <property type="entry name" value="Alpha-macroglobulin receptor domain"/>
    <property type="match status" value="1"/>
</dbReference>
<organism evidence="2 3">
    <name type="scientific">Ranitomeya imitator</name>
    <name type="common">mimic poison frog</name>
    <dbReference type="NCBI Taxonomy" id="111125"/>
    <lineage>
        <taxon>Eukaryota</taxon>
        <taxon>Metazoa</taxon>
        <taxon>Chordata</taxon>
        <taxon>Craniata</taxon>
        <taxon>Vertebrata</taxon>
        <taxon>Euteleostomi</taxon>
        <taxon>Amphibia</taxon>
        <taxon>Batrachia</taxon>
        <taxon>Anura</taxon>
        <taxon>Neobatrachia</taxon>
        <taxon>Hyloidea</taxon>
        <taxon>Dendrobatidae</taxon>
        <taxon>Dendrobatinae</taxon>
        <taxon>Ranitomeya</taxon>
    </lineage>
</organism>
<dbReference type="InterPro" id="IPR009048">
    <property type="entry name" value="A-macroglobulin_rcpt-bd"/>
</dbReference>
<comment type="caution">
    <text evidence="2">The sequence shown here is derived from an EMBL/GenBank/DDBJ whole genome shotgun (WGS) entry which is preliminary data.</text>
</comment>
<dbReference type="Gene3D" id="2.60.40.690">
    <property type="entry name" value="Alpha-macroglobulin, receptor-binding domain"/>
    <property type="match status" value="1"/>
</dbReference>
<sequence length="70" mass="8336">MYTLPHQIRIHRIIKLLLNKQIGLKRYEVEGRKVLFYFDEIPSQCMTCVQMQAFREYIVGKNVTSSCENL</sequence>
<dbReference type="Proteomes" id="UP001176940">
    <property type="component" value="Unassembled WGS sequence"/>
</dbReference>
<name>A0ABN9LNG4_9NEOB</name>
<reference evidence="2" key="1">
    <citation type="submission" date="2023-07" db="EMBL/GenBank/DDBJ databases">
        <authorList>
            <person name="Stuckert A."/>
        </authorList>
    </citation>
    <scope>NUCLEOTIDE SEQUENCE</scope>
</reference>
<dbReference type="EMBL" id="CAUEEQ010025425">
    <property type="protein sequence ID" value="CAJ0946495.1"/>
    <property type="molecule type" value="Genomic_DNA"/>
</dbReference>
<dbReference type="Pfam" id="PF07677">
    <property type="entry name" value="A2M_recep"/>
    <property type="match status" value="1"/>
</dbReference>
<dbReference type="InterPro" id="IPR036595">
    <property type="entry name" value="A-macroglobulin_rcpt-bd_sf"/>
</dbReference>
<evidence type="ECO:0000259" key="1">
    <source>
        <dbReference type="Pfam" id="PF07677"/>
    </source>
</evidence>
<accession>A0ABN9LNG4</accession>
<gene>
    <name evidence="2" type="ORF">RIMI_LOCUS11311830</name>
</gene>
<keyword evidence="3" id="KW-1185">Reference proteome</keyword>
<protein>
    <recommendedName>
        <fullName evidence="1">Alpha-macroglobulin receptor-binding domain-containing protein</fullName>
    </recommendedName>
</protein>
<evidence type="ECO:0000313" key="2">
    <source>
        <dbReference type="EMBL" id="CAJ0946495.1"/>
    </source>
</evidence>